<evidence type="ECO:0000256" key="2">
    <source>
        <dbReference type="ARBA" id="ARBA00023125"/>
    </source>
</evidence>
<dbReference type="InterPro" id="IPR054129">
    <property type="entry name" value="DesT_TetR_C"/>
</dbReference>
<evidence type="ECO:0000313" key="6">
    <source>
        <dbReference type="EMBL" id="MFD1542023.1"/>
    </source>
</evidence>
<accession>A0ABW4GI88</accession>
<dbReference type="Proteomes" id="UP001597097">
    <property type="component" value="Unassembled WGS sequence"/>
</dbReference>
<dbReference type="InterPro" id="IPR001647">
    <property type="entry name" value="HTH_TetR"/>
</dbReference>
<dbReference type="InterPro" id="IPR050109">
    <property type="entry name" value="HTH-type_TetR-like_transc_reg"/>
</dbReference>
<reference evidence="7" key="1">
    <citation type="journal article" date="2019" name="Int. J. Syst. Evol. Microbiol.">
        <title>The Global Catalogue of Microorganisms (GCM) 10K type strain sequencing project: providing services to taxonomists for standard genome sequencing and annotation.</title>
        <authorList>
            <consortium name="The Broad Institute Genomics Platform"/>
            <consortium name="The Broad Institute Genome Sequencing Center for Infectious Disease"/>
            <person name="Wu L."/>
            <person name="Ma J."/>
        </authorList>
    </citation>
    <scope>NUCLEOTIDE SEQUENCE [LARGE SCALE GENOMIC DNA]</scope>
    <source>
        <strain evidence="7">CGMCC 1.15399</strain>
    </source>
</reference>
<gene>
    <name evidence="6" type="ORF">ACFSJ0_33580</name>
</gene>
<feature type="DNA-binding region" description="H-T-H motif" evidence="4">
    <location>
        <begin position="32"/>
        <end position="51"/>
    </location>
</feature>
<dbReference type="InterPro" id="IPR023772">
    <property type="entry name" value="DNA-bd_HTH_TetR-type_CS"/>
</dbReference>
<dbReference type="PANTHER" id="PTHR30055:SF226">
    <property type="entry name" value="HTH-TYPE TRANSCRIPTIONAL REGULATOR PKSA"/>
    <property type="match status" value="1"/>
</dbReference>
<keyword evidence="7" id="KW-1185">Reference proteome</keyword>
<protein>
    <submittedName>
        <fullName evidence="6">TetR/AcrR family transcriptional regulator</fullName>
    </submittedName>
</protein>
<dbReference type="RefSeq" id="WP_219535362.1">
    <property type="nucleotide sequence ID" value="NZ_JAHKRM010000026.1"/>
</dbReference>
<keyword evidence="3" id="KW-0804">Transcription</keyword>
<name>A0ABW4GI88_9ACTN</name>
<evidence type="ECO:0000256" key="4">
    <source>
        <dbReference type="PROSITE-ProRule" id="PRU00335"/>
    </source>
</evidence>
<evidence type="ECO:0000313" key="7">
    <source>
        <dbReference type="Proteomes" id="UP001597097"/>
    </source>
</evidence>
<dbReference type="PROSITE" id="PS01081">
    <property type="entry name" value="HTH_TETR_1"/>
    <property type="match status" value="1"/>
</dbReference>
<dbReference type="EMBL" id="JBHUCM010000031">
    <property type="protein sequence ID" value="MFD1542023.1"/>
    <property type="molecule type" value="Genomic_DNA"/>
</dbReference>
<comment type="caution">
    <text evidence="6">The sequence shown here is derived from an EMBL/GenBank/DDBJ whole genome shotgun (WGS) entry which is preliminary data.</text>
</comment>
<proteinExistence type="predicted"/>
<evidence type="ECO:0000259" key="5">
    <source>
        <dbReference type="PROSITE" id="PS50977"/>
    </source>
</evidence>
<evidence type="ECO:0000256" key="3">
    <source>
        <dbReference type="ARBA" id="ARBA00023163"/>
    </source>
</evidence>
<organism evidence="6 7">
    <name type="scientific">Nonomuraea guangzhouensis</name>
    <dbReference type="NCBI Taxonomy" id="1291555"/>
    <lineage>
        <taxon>Bacteria</taxon>
        <taxon>Bacillati</taxon>
        <taxon>Actinomycetota</taxon>
        <taxon>Actinomycetes</taxon>
        <taxon>Streptosporangiales</taxon>
        <taxon>Streptosporangiaceae</taxon>
        <taxon>Nonomuraea</taxon>
    </lineage>
</organism>
<keyword evidence="1" id="KW-0805">Transcription regulation</keyword>
<feature type="domain" description="HTH tetR-type" evidence="5">
    <location>
        <begin position="9"/>
        <end position="69"/>
    </location>
</feature>
<dbReference type="PROSITE" id="PS50977">
    <property type="entry name" value="HTH_TETR_2"/>
    <property type="match status" value="1"/>
</dbReference>
<dbReference type="Pfam" id="PF21943">
    <property type="entry name" value="TetR_C_46"/>
    <property type="match status" value="1"/>
</dbReference>
<evidence type="ECO:0000256" key="1">
    <source>
        <dbReference type="ARBA" id="ARBA00023015"/>
    </source>
</evidence>
<keyword evidence="2 4" id="KW-0238">DNA-binding</keyword>
<sequence length="200" mass="23416">MTRKRLTPQARREVIERAATEVFAERGYHGASVEEIAKRSGISVPVLYDHFAGKLELHRHLLQRHFADLRAIWHRHLPGAGPADQRISRTIDDWLGYIEQHPYAWRMLFRDTTGQDEIEALRRQVEAESRALILPMFAREYDADGVELELAWEAWRAAIQGLALWWYDHRDVPRHQVVTAAMNALWLGLDRLRQGERWHG</sequence>
<dbReference type="PANTHER" id="PTHR30055">
    <property type="entry name" value="HTH-TYPE TRANSCRIPTIONAL REGULATOR RUTR"/>
    <property type="match status" value="1"/>
</dbReference>
<dbReference type="Pfam" id="PF00440">
    <property type="entry name" value="TetR_N"/>
    <property type="match status" value="1"/>
</dbReference>